<feature type="domain" description="4Fe-4S" evidence="8">
    <location>
        <begin position="1"/>
        <end position="59"/>
    </location>
</feature>
<dbReference type="InterPro" id="IPR011005">
    <property type="entry name" value="Dihydropteroate_synth-like_sf"/>
</dbReference>
<dbReference type="NCBIfam" id="NF003195">
    <property type="entry name" value="PRK04165.1"/>
    <property type="match status" value="1"/>
</dbReference>
<dbReference type="Proteomes" id="UP000229641">
    <property type="component" value="Unassembled WGS sequence"/>
</dbReference>
<keyword evidence="1 7" id="KW-0004">4Fe-4S</keyword>
<evidence type="ECO:0000256" key="3">
    <source>
        <dbReference type="ARBA" id="ARBA00023004"/>
    </source>
</evidence>
<sequence>MAFSGLDIYKLLPKTNCRKCGFPTCLAFAMQLAKKAVSVEKCPEITAAAKAALEASAQPPIKLITVGEGEQKLEIGNENVLFRHEEKFFHPAGVGIIINDAASDEEIKNRVEHVNKLSFERIGQQISVNLIAVRQAGSDKARFEAVVKKVAELTKLGIVLISADAASLKAAAAHIAKRKPIIHAANKENYQELAAAAKELSLPLVVKADTLEELSELIPAVNSAGANDLILQTGDKPVNKKIWDLTQIRRMPLKKNNRVFGYPSLTVIKSNDTYEQVIEACDYILKYTGIVLLEGFEAYQILPILTLRQNIYTDPQKPLQVEPKAYPIGQVNENSPVLITTNFSLSYYTVLGEVEASKIPAFLISVDTEGMSVLTAWAAEKFTPDKINESIKKFGIPEKVKHKNIVIPGYVAVMSGDLEEKSGYRIIVGPREAAGIPSFLKNIQKAG</sequence>
<feature type="binding site" evidence="7">
    <location>
        <position position="17"/>
    </location>
    <ligand>
        <name>[4Fe-4S] cluster</name>
        <dbReference type="ChEBI" id="CHEBI:49883"/>
    </ligand>
</feature>
<organism evidence="9 10">
    <name type="scientific">Candidatus Ghiorseimicrobium undicola</name>
    <dbReference type="NCBI Taxonomy" id="1974746"/>
    <lineage>
        <taxon>Bacteria</taxon>
        <taxon>Pseudomonadati</taxon>
        <taxon>Candidatus Omnitrophota</taxon>
        <taxon>Candidatus Ghiorseimicrobium</taxon>
    </lineage>
</organism>
<feature type="binding site" evidence="6">
    <location>
        <position position="340"/>
    </location>
    <ligand>
        <name>5-methoxybenzimidazolylcob(I)amide</name>
        <dbReference type="ChEBI" id="CHEBI:157765"/>
    </ligand>
</feature>
<dbReference type="PANTHER" id="PTHR36214:SF3">
    <property type="entry name" value="ACETYL-COA DECARBONYLASE_SYNTHASE COMPLEX SUBUNIT GAMMA"/>
    <property type="match status" value="1"/>
</dbReference>
<dbReference type="GO" id="GO:0005506">
    <property type="term" value="F:iron ion binding"/>
    <property type="evidence" value="ECO:0007669"/>
    <property type="project" value="InterPro"/>
</dbReference>
<dbReference type="PIRSF" id="PIRSF000376">
    <property type="entry name" value="AcCoA_decarb_gamma"/>
    <property type="match status" value="1"/>
</dbReference>
<dbReference type="GO" id="GO:0051539">
    <property type="term" value="F:4 iron, 4 sulfur cluster binding"/>
    <property type="evidence" value="ECO:0007669"/>
    <property type="project" value="UniProtKB-KW"/>
</dbReference>
<reference evidence="9 10" key="1">
    <citation type="submission" date="2017-09" db="EMBL/GenBank/DDBJ databases">
        <title>Depth-based differentiation of microbial function through sediment-hosted aquifers and enrichment of novel symbionts in the deep terrestrial subsurface.</title>
        <authorList>
            <person name="Probst A.J."/>
            <person name="Ladd B."/>
            <person name="Jarett J.K."/>
            <person name="Geller-Mcgrath D.E."/>
            <person name="Sieber C.M."/>
            <person name="Emerson J.B."/>
            <person name="Anantharaman K."/>
            <person name="Thomas B.C."/>
            <person name="Malmstrom R."/>
            <person name="Stieglmeier M."/>
            <person name="Klingl A."/>
            <person name="Woyke T."/>
            <person name="Ryan C.M."/>
            <person name="Banfield J.F."/>
        </authorList>
    </citation>
    <scope>NUCLEOTIDE SEQUENCE [LARGE SCALE GENOMIC DNA]</scope>
    <source>
        <strain evidence="9">CG11_big_fil_rev_8_21_14_0_20_42_13</strain>
    </source>
</reference>
<feature type="binding site" evidence="7">
    <location>
        <position position="25"/>
    </location>
    <ligand>
        <name>[4Fe-4S] cluster</name>
        <dbReference type="ChEBI" id="CHEBI:49883"/>
    </ligand>
</feature>
<keyword evidence="2 7" id="KW-0479">Metal-binding</keyword>
<proteinExistence type="predicted"/>
<evidence type="ECO:0000256" key="2">
    <source>
        <dbReference type="ARBA" id="ARBA00022723"/>
    </source>
</evidence>
<evidence type="ECO:0000313" key="9">
    <source>
        <dbReference type="EMBL" id="PIQ89994.1"/>
    </source>
</evidence>
<feature type="binding site" evidence="6">
    <location>
        <position position="433"/>
    </location>
    <ligand>
        <name>5-methoxybenzimidazolylcob(I)amide</name>
        <dbReference type="ChEBI" id="CHEBI:157765"/>
    </ligand>
</feature>
<dbReference type="Pfam" id="PF03599">
    <property type="entry name" value="CdhD"/>
    <property type="match status" value="1"/>
</dbReference>
<gene>
    <name evidence="9" type="ORF">COV72_00335</name>
</gene>
<dbReference type="SUPFAM" id="SSF51717">
    <property type="entry name" value="Dihydropteroate synthetase-like"/>
    <property type="match status" value="1"/>
</dbReference>
<dbReference type="GO" id="GO:0046356">
    <property type="term" value="P:acetyl-CoA catabolic process"/>
    <property type="evidence" value="ECO:0007669"/>
    <property type="project" value="InterPro"/>
</dbReference>
<dbReference type="GO" id="GO:0008168">
    <property type="term" value="F:methyltransferase activity"/>
    <property type="evidence" value="ECO:0007669"/>
    <property type="project" value="InterPro"/>
</dbReference>
<comment type="caution">
    <text evidence="9">The sequence shown here is derived from an EMBL/GenBank/DDBJ whole genome shotgun (WGS) entry which is preliminary data.</text>
</comment>
<keyword evidence="3 7" id="KW-0408">Iron</keyword>
<evidence type="ECO:0000313" key="10">
    <source>
        <dbReference type="Proteomes" id="UP000229641"/>
    </source>
</evidence>
<evidence type="ECO:0000256" key="7">
    <source>
        <dbReference type="PIRSR" id="PIRSR000376-2"/>
    </source>
</evidence>
<dbReference type="PROSITE" id="PS51656">
    <property type="entry name" value="4FE4S"/>
    <property type="match status" value="1"/>
</dbReference>
<feature type="binding site" evidence="7">
    <location>
        <position position="20"/>
    </location>
    <ligand>
        <name>[4Fe-4S] cluster</name>
        <dbReference type="ChEBI" id="CHEBI:49883"/>
    </ligand>
</feature>
<accession>A0A2H0M249</accession>
<evidence type="ECO:0000256" key="6">
    <source>
        <dbReference type="PIRSR" id="PIRSR000376-1"/>
    </source>
</evidence>
<dbReference type="InterPro" id="IPR016041">
    <property type="entry name" value="Ac-CoA_synth_d_su_TIM-brl"/>
</dbReference>
<dbReference type="Gene3D" id="3.40.50.11600">
    <property type="match status" value="1"/>
</dbReference>
<dbReference type="Gene3D" id="3.20.20.20">
    <property type="entry name" value="Dihydropteroate synthase-like"/>
    <property type="match status" value="1"/>
</dbReference>
<evidence type="ECO:0000256" key="1">
    <source>
        <dbReference type="ARBA" id="ARBA00022485"/>
    </source>
</evidence>
<dbReference type="PANTHER" id="PTHR36214">
    <property type="match status" value="1"/>
</dbReference>
<evidence type="ECO:0000256" key="5">
    <source>
        <dbReference type="ARBA" id="ARBA00023285"/>
    </source>
</evidence>
<dbReference type="InterPro" id="IPR007202">
    <property type="entry name" value="4Fe-4S_dom"/>
</dbReference>
<feature type="binding site" evidence="7">
    <location>
        <position position="42"/>
    </location>
    <ligand>
        <name>[4Fe-4S] cluster</name>
        <dbReference type="ChEBI" id="CHEBI:49883"/>
    </ligand>
</feature>
<evidence type="ECO:0000256" key="4">
    <source>
        <dbReference type="ARBA" id="ARBA00023014"/>
    </source>
</evidence>
<dbReference type="InterPro" id="IPR051069">
    <property type="entry name" value="ACDS_complex_subunit"/>
</dbReference>
<dbReference type="InterPro" id="IPR016218">
    <property type="entry name" value="AcylCoA_decarb/synth_gsu"/>
</dbReference>
<dbReference type="EMBL" id="PCWA01000007">
    <property type="protein sequence ID" value="PIQ89994.1"/>
    <property type="molecule type" value="Genomic_DNA"/>
</dbReference>
<keyword evidence="5" id="KW-0170">Cobalt</keyword>
<dbReference type="Pfam" id="PF04060">
    <property type="entry name" value="FeS"/>
    <property type="match status" value="1"/>
</dbReference>
<keyword evidence="4 7" id="KW-0411">Iron-sulfur</keyword>
<protein>
    <submittedName>
        <fullName evidence="9">Acetyl-CoA decarbonylase/synthase complex subunit gamma</fullName>
    </submittedName>
</protein>
<feature type="binding site" evidence="6">
    <location>
        <begin position="370"/>
        <end position="373"/>
    </location>
    <ligand>
        <name>5-methoxybenzimidazolylcob(I)amide</name>
        <dbReference type="ChEBI" id="CHEBI:157765"/>
    </ligand>
</feature>
<dbReference type="AlphaFoldDB" id="A0A2H0M249"/>
<name>A0A2H0M249_9BACT</name>
<evidence type="ECO:0000259" key="8">
    <source>
        <dbReference type="PROSITE" id="PS51656"/>
    </source>
</evidence>